<evidence type="ECO:0000256" key="2">
    <source>
        <dbReference type="ARBA" id="ARBA00023125"/>
    </source>
</evidence>
<name>A0A1E5SJY6_9FLAO</name>
<dbReference type="SMART" id="SM00342">
    <property type="entry name" value="HTH_ARAC"/>
    <property type="match status" value="1"/>
</dbReference>
<evidence type="ECO:0000259" key="4">
    <source>
        <dbReference type="PROSITE" id="PS01124"/>
    </source>
</evidence>
<evidence type="ECO:0000256" key="1">
    <source>
        <dbReference type="ARBA" id="ARBA00023015"/>
    </source>
</evidence>
<dbReference type="InterPro" id="IPR020449">
    <property type="entry name" value="Tscrpt_reg_AraC-type_HTH"/>
</dbReference>
<keyword evidence="1" id="KW-0805">Transcription regulation</keyword>
<keyword evidence="6" id="KW-1185">Reference proteome</keyword>
<evidence type="ECO:0000256" key="3">
    <source>
        <dbReference type="ARBA" id="ARBA00023163"/>
    </source>
</evidence>
<dbReference type="Gene3D" id="1.10.10.60">
    <property type="entry name" value="Homeodomain-like"/>
    <property type="match status" value="1"/>
</dbReference>
<dbReference type="Proteomes" id="UP000095713">
    <property type="component" value="Unassembled WGS sequence"/>
</dbReference>
<organism evidence="5 6">
    <name type="scientific">Flavivirga aquatica</name>
    <dbReference type="NCBI Taxonomy" id="1849968"/>
    <lineage>
        <taxon>Bacteria</taxon>
        <taxon>Pseudomonadati</taxon>
        <taxon>Bacteroidota</taxon>
        <taxon>Flavobacteriia</taxon>
        <taxon>Flavobacteriales</taxon>
        <taxon>Flavobacteriaceae</taxon>
        <taxon>Flavivirga</taxon>
    </lineage>
</organism>
<dbReference type="PROSITE" id="PS01124">
    <property type="entry name" value="HTH_ARAC_FAMILY_2"/>
    <property type="match status" value="1"/>
</dbReference>
<keyword evidence="2" id="KW-0238">DNA-binding</keyword>
<comment type="caution">
    <text evidence="5">The sequence shown here is derived from an EMBL/GenBank/DDBJ whole genome shotgun (WGS) entry which is preliminary data.</text>
</comment>
<keyword evidence="3" id="KW-0804">Transcription</keyword>
<evidence type="ECO:0000313" key="5">
    <source>
        <dbReference type="EMBL" id="OEJ99428.1"/>
    </source>
</evidence>
<dbReference type="AlphaFoldDB" id="A0A1E5SJY6"/>
<dbReference type="SUPFAM" id="SSF51215">
    <property type="entry name" value="Regulatory protein AraC"/>
    <property type="match status" value="1"/>
</dbReference>
<evidence type="ECO:0000313" key="6">
    <source>
        <dbReference type="Proteomes" id="UP000095713"/>
    </source>
</evidence>
<dbReference type="Pfam" id="PF12833">
    <property type="entry name" value="HTH_18"/>
    <property type="match status" value="1"/>
</dbReference>
<dbReference type="PANTHER" id="PTHR43280">
    <property type="entry name" value="ARAC-FAMILY TRANSCRIPTIONAL REGULATOR"/>
    <property type="match status" value="1"/>
</dbReference>
<dbReference type="OrthoDB" id="1096411at2"/>
<dbReference type="InterPro" id="IPR009057">
    <property type="entry name" value="Homeodomain-like_sf"/>
</dbReference>
<dbReference type="PANTHER" id="PTHR43280:SF32">
    <property type="entry name" value="TRANSCRIPTIONAL REGULATORY PROTEIN"/>
    <property type="match status" value="1"/>
</dbReference>
<protein>
    <submittedName>
        <fullName evidence="5">AraC family transcriptional regulator</fullName>
    </submittedName>
</protein>
<dbReference type="SUPFAM" id="SSF46689">
    <property type="entry name" value="Homeodomain-like"/>
    <property type="match status" value="1"/>
</dbReference>
<dbReference type="GO" id="GO:0043565">
    <property type="term" value="F:sequence-specific DNA binding"/>
    <property type="evidence" value="ECO:0007669"/>
    <property type="project" value="InterPro"/>
</dbReference>
<dbReference type="PRINTS" id="PR00032">
    <property type="entry name" value="HTHARAC"/>
</dbReference>
<accession>A0A1E5SJY6</accession>
<gene>
    <name evidence="5" type="ORF">A8C32_07990</name>
</gene>
<dbReference type="EMBL" id="MDJD01000054">
    <property type="protein sequence ID" value="OEJ99428.1"/>
    <property type="molecule type" value="Genomic_DNA"/>
</dbReference>
<feature type="domain" description="HTH araC/xylS-type" evidence="4">
    <location>
        <begin position="192"/>
        <end position="290"/>
    </location>
</feature>
<dbReference type="STRING" id="1849968.A8C32_07990"/>
<reference evidence="5 6" key="1">
    <citation type="submission" date="2016-05" db="EMBL/GenBank/DDBJ databases">
        <title>Draft Genome Sequence of Algibacter sp. Strain SK-16 Isolated from the Surface Water of Aburatsubo Inlet.</title>
        <authorList>
            <person name="Wong S.-K."/>
            <person name="Yoshizawa S."/>
            <person name="Nakajima Y."/>
            <person name="Ogura Y."/>
            <person name="Tetsuya H."/>
            <person name="Hamasaki K."/>
        </authorList>
    </citation>
    <scope>NUCLEOTIDE SEQUENCE [LARGE SCALE GENOMIC DNA]</scope>
    <source>
        <strain evidence="5 6">SK-16</strain>
    </source>
</reference>
<dbReference type="GO" id="GO:0003700">
    <property type="term" value="F:DNA-binding transcription factor activity"/>
    <property type="evidence" value="ECO:0007669"/>
    <property type="project" value="InterPro"/>
</dbReference>
<dbReference type="InterPro" id="IPR018060">
    <property type="entry name" value="HTH_AraC"/>
</dbReference>
<dbReference type="InterPro" id="IPR037923">
    <property type="entry name" value="HTH-like"/>
</dbReference>
<sequence length="294" mass="34569">MKNLNTKIEKYHLHRKHPEKLQFEVYNLNGYLKKHGEKATIAHSHSYYQIIWFFEDGGEHIVDFKTYKIKKNTILFISKDHIHAFDSNLDVQGWLIHFNESFFMHNDVDVFLKYNVFNSRENPCYVIDKETVITATSYINLIRKELSSKGAFGYEEVIRFSLKSLLISLERIHRNDENIHLQFNNHYELQFAKYKELIEENYNKGVSVNDYAKLLSISSKTLTTITNAVTGKSASKLISERIILEAKRLLRFTSLQIGEIAFKVGFEDASYFVKFFKRYVGVSPKSYRKGTLYK</sequence>
<dbReference type="RefSeq" id="WP_069832096.1">
    <property type="nucleotide sequence ID" value="NZ_MDJD01000054.1"/>
</dbReference>
<proteinExistence type="predicted"/>